<dbReference type="EMBL" id="CCYA01000264">
    <property type="protein sequence ID" value="CEH15554.1"/>
    <property type="molecule type" value="Genomic_DNA"/>
</dbReference>
<dbReference type="GO" id="GO:0032259">
    <property type="term" value="P:methylation"/>
    <property type="evidence" value="ECO:0007669"/>
    <property type="project" value="UniProtKB-KW"/>
</dbReference>
<dbReference type="PANTHER" id="PTHR22809:SF11">
    <property type="entry name" value="TRNA N(3)-METHYLCYTIDINE METHYLTRANSFERASE METTL2"/>
    <property type="match status" value="1"/>
</dbReference>
<evidence type="ECO:0000313" key="6">
    <source>
        <dbReference type="Proteomes" id="UP000054845"/>
    </source>
</evidence>
<sequence length="574" mass="63663">MSSEAALQKARQLVDEAHSADPESKELRYADGVESWASKLLSDYPSSTSHFSTLRSGHARKVVLLAARCQHLERFKTPRSSYPDGKAGYLKWRRGLYDTQANRAKELLLSAAVSEEDAENVAMWVRKEDLKPGKEGGEAGTQLLEDAAVLVFLEEQLAAFAQAHPDYTREKVIDILKKTWRKLSPVGKEAVSDLTFPDALAGIIAEATAAVAPANADSAMRQGQTGPSAPQSAEDLNVSALDSLGLNGEQEEMNIASSSGAFGSETLLHAAAKRVSSESIDRGGRTFGNRILSADDDMWKHNAWDHAKPPPEHLQMVENLLSKQRESKVTAEEAERYHSNAASYWDDFYASHENRFFRDRHWLHHEFPELTAATFADYGPARVLEVGCGAGNTVFPLLEMNRNPHLSLVACDYSAEAVRVVQVKAGAGGANLPRGVEAASVDIAVLIFVLSALHPKEWQAAVRNIAALLKPGGIVLLRDYARHDLPQLRFRKGRYLEENFYVYFFTSEEIREMFNASPAPDSASAIVPSEAQDGQTEKHTFETLQLAVDRRLLLNRKEKKTMWRVWNQVKLKKL</sequence>
<evidence type="ECO:0000256" key="2">
    <source>
        <dbReference type="ARBA" id="ARBA00022603"/>
    </source>
</evidence>
<organism evidence="5 6">
    <name type="scientific">Ceraceosorus bombacis</name>
    <dbReference type="NCBI Taxonomy" id="401625"/>
    <lineage>
        <taxon>Eukaryota</taxon>
        <taxon>Fungi</taxon>
        <taxon>Dikarya</taxon>
        <taxon>Basidiomycota</taxon>
        <taxon>Ustilaginomycotina</taxon>
        <taxon>Exobasidiomycetes</taxon>
        <taxon>Ceraceosorales</taxon>
        <taxon>Ceraceosoraceae</taxon>
        <taxon>Ceraceosorus</taxon>
    </lineage>
</organism>
<dbReference type="Pfam" id="PF13875">
    <property type="entry name" value="DUF4202"/>
    <property type="match status" value="1"/>
</dbReference>
<dbReference type="InterPro" id="IPR026113">
    <property type="entry name" value="METTL2/6/8-like"/>
</dbReference>
<dbReference type="OrthoDB" id="417697at2759"/>
<dbReference type="InterPro" id="IPR025255">
    <property type="entry name" value="DUF4202"/>
</dbReference>
<dbReference type="GO" id="GO:0052735">
    <property type="term" value="F:tRNA (cytidine-3-)-methyltransferase activity"/>
    <property type="evidence" value="ECO:0007669"/>
    <property type="project" value="TreeGrafter"/>
</dbReference>
<dbReference type="AlphaFoldDB" id="A0A0N7LA44"/>
<dbReference type="SUPFAM" id="SSF53335">
    <property type="entry name" value="S-adenosyl-L-methionine-dependent methyltransferases"/>
    <property type="match status" value="1"/>
</dbReference>
<dbReference type="CDD" id="cd02440">
    <property type="entry name" value="AdoMet_MTases"/>
    <property type="match status" value="1"/>
</dbReference>
<dbReference type="PANTHER" id="PTHR22809">
    <property type="entry name" value="METHYLTRANSFERASE-RELATED"/>
    <property type="match status" value="1"/>
</dbReference>
<name>A0A0N7LA44_9BASI</name>
<reference evidence="5 6" key="1">
    <citation type="submission" date="2014-09" db="EMBL/GenBank/DDBJ databases">
        <authorList>
            <person name="Magalhaes I.L.F."/>
            <person name="Oliveira U."/>
            <person name="Santos F.R."/>
            <person name="Vidigal T.H.D.A."/>
            <person name="Brescovit A.D."/>
            <person name="Santos A.J."/>
        </authorList>
    </citation>
    <scope>NUCLEOTIDE SEQUENCE [LARGE SCALE GENOMIC DNA]</scope>
</reference>
<dbReference type="Gene3D" id="3.40.50.150">
    <property type="entry name" value="Vaccinia Virus protein VP39"/>
    <property type="match status" value="1"/>
</dbReference>
<keyword evidence="6" id="KW-1185">Reference proteome</keyword>
<dbReference type="InterPro" id="IPR029063">
    <property type="entry name" value="SAM-dependent_MTases_sf"/>
</dbReference>
<feature type="region of interest" description="Disordered" evidence="4">
    <location>
        <begin position="1"/>
        <end position="25"/>
    </location>
</feature>
<protein>
    <submittedName>
        <fullName evidence="5">Predicted methyltransferase</fullName>
    </submittedName>
</protein>
<dbReference type="Pfam" id="PF13489">
    <property type="entry name" value="Methyltransf_23"/>
    <property type="match status" value="1"/>
</dbReference>
<evidence type="ECO:0000256" key="1">
    <source>
        <dbReference type="ARBA" id="ARBA00009725"/>
    </source>
</evidence>
<dbReference type="Proteomes" id="UP000054845">
    <property type="component" value="Unassembled WGS sequence"/>
</dbReference>
<proteinExistence type="inferred from homology"/>
<evidence type="ECO:0000256" key="4">
    <source>
        <dbReference type="SAM" id="MobiDB-lite"/>
    </source>
</evidence>
<keyword evidence="2 5" id="KW-0489">Methyltransferase</keyword>
<comment type="similarity">
    <text evidence="1">Belongs to the methyltransferase superfamily. METL family.</text>
</comment>
<feature type="compositionally biased region" description="Basic and acidic residues" evidence="4">
    <location>
        <begin position="12"/>
        <end position="25"/>
    </location>
</feature>
<accession>A0A0N7LA44</accession>
<evidence type="ECO:0000256" key="3">
    <source>
        <dbReference type="ARBA" id="ARBA00022679"/>
    </source>
</evidence>
<evidence type="ECO:0000313" key="5">
    <source>
        <dbReference type="EMBL" id="CEH15554.1"/>
    </source>
</evidence>
<keyword evidence="3 5" id="KW-0808">Transferase</keyword>
<dbReference type="STRING" id="401625.A0A0N7LA44"/>